<reference evidence="7 8" key="1">
    <citation type="submission" date="2024-03" db="EMBL/GenBank/DDBJ databases">
        <title>Natural products discovery in diverse microorganisms through a two-stage MS feature dereplication strategy.</title>
        <authorList>
            <person name="Zhang R."/>
        </authorList>
    </citation>
    <scope>NUCLEOTIDE SEQUENCE [LARGE SCALE GENOMIC DNA]</scope>
    <source>
        <strain evidence="7 8">18930</strain>
    </source>
</reference>
<evidence type="ECO:0000256" key="1">
    <source>
        <dbReference type="ARBA" id="ARBA00004196"/>
    </source>
</evidence>
<dbReference type="Pfam" id="PF01497">
    <property type="entry name" value="Peripla_BP_2"/>
    <property type="match status" value="1"/>
</dbReference>
<dbReference type="EMBL" id="CP147846">
    <property type="protein sequence ID" value="WXG69442.1"/>
    <property type="molecule type" value="Genomic_DNA"/>
</dbReference>
<name>A0ABZ2PN59_9NOCA</name>
<dbReference type="Gene3D" id="3.40.50.1980">
    <property type="entry name" value="Nitrogenase molybdenum iron protein domain"/>
    <property type="match status" value="2"/>
</dbReference>
<evidence type="ECO:0000313" key="8">
    <source>
        <dbReference type="Proteomes" id="UP001432000"/>
    </source>
</evidence>
<evidence type="ECO:0000256" key="4">
    <source>
        <dbReference type="ARBA" id="ARBA00022729"/>
    </source>
</evidence>
<evidence type="ECO:0000313" key="7">
    <source>
        <dbReference type="EMBL" id="WXG69442.1"/>
    </source>
</evidence>
<dbReference type="PANTHER" id="PTHR30532:SF24">
    <property type="entry name" value="FERRIC ENTEROBACTIN-BINDING PERIPLASMIC PROTEIN FEPB"/>
    <property type="match status" value="1"/>
</dbReference>
<dbReference type="PROSITE" id="PS50983">
    <property type="entry name" value="FE_B12_PBP"/>
    <property type="match status" value="1"/>
</dbReference>
<evidence type="ECO:0000256" key="5">
    <source>
        <dbReference type="SAM" id="SignalP"/>
    </source>
</evidence>
<dbReference type="Proteomes" id="UP001432000">
    <property type="component" value="Chromosome"/>
</dbReference>
<keyword evidence="4 5" id="KW-0732">Signal</keyword>
<comment type="subcellular location">
    <subcellularLocation>
        <location evidence="1">Cell envelope</location>
    </subcellularLocation>
</comment>
<feature type="signal peptide" evidence="5">
    <location>
        <begin position="1"/>
        <end position="23"/>
    </location>
</feature>
<keyword evidence="3" id="KW-0813">Transport</keyword>
<dbReference type="InterPro" id="IPR051313">
    <property type="entry name" value="Bact_iron-sidero_bind"/>
</dbReference>
<evidence type="ECO:0000256" key="2">
    <source>
        <dbReference type="ARBA" id="ARBA00008814"/>
    </source>
</evidence>
<sequence length="328" mass="33951">MALLRAAVLATATAAALTAGCSAAEPPADQVPAVSGAFPVAVSGALGDGEVAAKPERIVALTWTDADIVETLGVTPISVQKSTAPSGYQPWYEDAINGDLPPLLQSTDGAVPVEQIAALRPDLIVATKAFNLDRTYDQLSQLAPVVHFADTPSTETWQSATTAVASAMGVPEKGAQVIADTETRIDDAARRHSDLDGKTLTFFVGPSESSVYVVNSSEDAGASFLGQLGMTPTDFAINQPVSTIPGRAEISYELLSETDADVIVATGLPGSIEALAERPAVAELPALRRGAFVSLTPTQAQSMAFPSPLSLDWALTEIVPQLNAAAQK</sequence>
<comment type="similarity">
    <text evidence="2">Belongs to the bacterial solute-binding protein 8 family.</text>
</comment>
<dbReference type="SUPFAM" id="SSF53807">
    <property type="entry name" value="Helical backbone' metal receptor"/>
    <property type="match status" value="1"/>
</dbReference>
<evidence type="ECO:0000259" key="6">
    <source>
        <dbReference type="PROSITE" id="PS50983"/>
    </source>
</evidence>
<dbReference type="InterPro" id="IPR002491">
    <property type="entry name" value="ABC_transptr_periplasmic_BD"/>
</dbReference>
<dbReference type="PROSITE" id="PS51257">
    <property type="entry name" value="PROKAR_LIPOPROTEIN"/>
    <property type="match status" value="1"/>
</dbReference>
<feature type="domain" description="Fe/B12 periplasmic-binding" evidence="6">
    <location>
        <begin position="57"/>
        <end position="326"/>
    </location>
</feature>
<proteinExistence type="inferred from homology"/>
<dbReference type="PANTHER" id="PTHR30532">
    <property type="entry name" value="IRON III DICITRATE-BINDING PERIPLASMIC PROTEIN"/>
    <property type="match status" value="1"/>
</dbReference>
<keyword evidence="8" id="KW-1185">Reference proteome</keyword>
<evidence type="ECO:0000256" key="3">
    <source>
        <dbReference type="ARBA" id="ARBA00022448"/>
    </source>
</evidence>
<accession>A0ABZ2PN59</accession>
<organism evidence="7 8">
    <name type="scientific">Rhodococcus sovatensis</name>
    <dbReference type="NCBI Taxonomy" id="1805840"/>
    <lineage>
        <taxon>Bacteria</taxon>
        <taxon>Bacillati</taxon>
        <taxon>Actinomycetota</taxon>
        <taxon>Actinomycetes</taxon>
        <taxon>Mycobacteriales</taxon>
        <taxon>Nocardiaceae</taxon>
        <taxon>Rhodococcus</taxon>
    </lineage>
</organism>
<dbReference type="RefSeq" id="WP_338890225.1">
    <property type="nucleotide sequence ID" value="NZ_CP147846.1"/>
</dbReference>
<protein>
    <submittedName>
        <fullName evidence="7">ABC transporter substrate-binding protein</fullName>
    </submittedName>
</protein>
<gene>
    <name evidence="7" type="ORF">WDS16_02460</name>
</gene>
<feature type="chain" id="PRO_5045820845" evidence="5">
    <location>
        <begin position="24"/>
        <end position="328"/>
    </location>
</feature>